<keyword evidence="10" id="KW-0762">Sugar transport</keyword>
<feature type="transmembrane region" description="Helical" evidence="8">
    <location>
        <begin position="276"/>
        <end position="297"/>
    </location>
</feature>
<feature type="transmembrane region" description="Helical" evidence="8">
    <location>
        <begin position="20"/>
        <end position="41"/>
    </location>
</feature>
<keyword evidence="5 8" id="KW-1133">Transmembrane helix</keyword>
<evidence type="ECO:0000256" key="2">
    <source>
        <dbReference type="ARBA" id="ARBA00010992"/>
    </source>
</evidence>
<feature type="transmembrane region" description="Helical" evidence="8">
    <location>
        <begin position="242"/>
        <end position="264"/>
    </location>
</feature>
<evidence type="ECO:0000256" key="7">
    <source>
        <dbReference type="RuleBase" id="RU003346"/>
    </source>
</evidence>
<feature type="transmembrane region" description="Helical" evidence="8">
    <location>
        <begin position="309"/>
        <end position="330"/>
    </location>
</feature>
<evidence type="ECO:0000256" key="4">
    <source>
        <dbReference type="ARBA" id="ARBA00022692"/>
    </source>
</evidence>
<feature type="transmembrane region" description="Helical" evidence="8">
    <location>
        <begin position="151"/>
        <end position="168"/>
    </location>
</feature>
<evidence type="ECO:0000313" key="10">
    <source>
        <dbReference type="EMBL" id="EOD51616.1"/>
    </source>
</evidence>
<evidence type="ECO:0000256" key="8">
    <source>
        <dbReference type="SAM" id="Phobius"/>
    </source>
</evidence>
<dbReference type="Proteomes" id="UP000013521">
    <property type="component" value="Unassembled WGS sequence"/>
</dbReference>
<dbReference type="OrthoDB" id="5296287at2759"/>
<keyword evidence="4 8" id="KW-0812">Transmembrane</keyword>
<comment type="similarity">
    <text evidence="2 7">Belongs to the major facilitator superfamily. Sugar transporter (TC 2.A.1.1) family.</text>
</comment>
<dbReference type="PANTHER" id="PTHR48022:SF23">
    <property type="entry name" value="MAJOR FACILITATOR SUPERFAMILY (MFS) PROFILE DOMAIN-CONTAINING PROTEIN"/>
    <property type="match status" value="1"/>
</dbReference>
<feature type="domain" description="Major facilitator superfamily (MFS) profile" evidence="9">
    <location>
        <begin position="1"/>
        <end position="433"/>
    </location>
</feature>
<feature type="transmembrane region" description="Helical" evidence="8">
    <location>
        <begin position="114"/>
        <end position="131"/>
    </location>
</feature>
<dbReference type="eggNOG" id="KOG0254">
    <property type="taxonomic scope" value="Eukaryota"/>
</dbReference>
<keyword evidence="3 7" id="KW-0813">Transport</keyword>
<dbReference type="InterPro" id="IPR020846">
    <property type="entry name" value="MFS_dom"/>
</dbReference>
<name>R1GTM0_BOTPV</name>
<dbReference type="NCBIfam" id="TIGR00879">
    <property type="entry name" value="SP"/>
    <property type="match status" value="1"/>
</dbReference>
<evidence type="ECO:0000256" key="1">
    <source>
        <dbReference type="ARBA" id="ARBA00004141"/>
    </source>
</evidence>
<feature type="transmembrane region" description="Helical" evidence="8">
    <location>
        <begin position="377"/>
        <end position="398"/>
    </location>
</feature>
<dbReference type="KEGG" id="npa:UCRNP2_1597"/>
<dbReference type="PANTHER" id="PTHR48022">
    <property type="entry name" value="PLASTIDIC GLUCOSE TRANSPORTER 4"/>
    <property type="match status" value="1"/>
</dbReference>
<dbReference type="HOGENOM" id="CLU_001265_30_12_1"/>
<dbReference type="InterPro" id="IPR050360">
    <property type="entry name" value="MFS_Sugar_Transporters"/>
</dbReference>
<dbReference type="GO" id="GO:0005351">
    <property type="term" value="F:carbohydrate:proton symporter activity"/>
    <property type="evidence" value="ECO:0007669"/>
    <property type="project" value="TreeGrafter"/>
</dbReference>
<dbReference type="Gene3D" id="1.20.1250.20">
    <property type="entry name" value="MFS general substrate transporter like domains"/>
    <property type="match status" value="1"/>
</dbReference>
<comment type="subcellular location">
    <subcellularLocation>
        <location evidence="1">Membrane</location>
        <topology evidence="1">Multi-pass membrane protein</topology>
    </subcellularLocation>
</comment>
<dbReference type="InterPro" id="IPR003663">
    <property type="entry name" value="Sugar/inositol_transpt"/>
</dbReference>
<dbReference type="OMA" id="ATINILC"/>
<dbReference type="InterPro" id="IPR036259">
    <property type="entry name" value="MFS_trans_sf"/>
</dbReference>
<dbReference type="PROSITE" id="PS00216">
    <property type="entry name" value="SUGAR_TRANSPORT_1"/>
    <property type="match status" value="1"/>
</dbReference>
<reference evidence="11" key="1">
    <citation type="journal article" date="2013" name="Genome Announc.">
        <title>Draft genome sequence of Neofusicoccum parvum isolate UCR-NP2, a fungal vascular pathogen associated with grapevine cankers.</title>
        <authorList>
            <person name="Blanco-Ulate B."/>
            <person name="Rolshausen P."/>
            <person name="Cantu D."/>
        </authorList>
    </citation>
    <scope>NUCLEOTIDE SEQUENCE [LARGE SCALE GENOMIC DNA]</scope>
    <source>
        <strain evidence="11">UCR-NP2</strain>
    </source>
</reference>
<dbReference type="PROSITE" id="PS50850">
    <property type="entry name" value="MFS"/>
    <property type="match status" value="1"/>
</dbReference>
<evidence type="ECO:0000259" key="9">
    <source>
        <dbReference type="PROSITE" id="PS50850"/>
    </source>
</evidence>
<dbReference type="SUPFAM" id="SSF103473">
    <property type="entry name" value="MFS general substrate transporter"/>
    <property type="match status" value="1"/>
</dbReference>
<evidence type="ECO:0000256" key="6">
    <source>
        <dbReference type="ARBA" id="ARBA00023136"/>
    </source>
</evidence>
<dbReference type="InterPro" id="IPR005828">
    <property type="entry name" value="MFS_sugar_transport-like"/>
</dbReference>
<evidence type="ECO:0000313" key="11">
    <source>
        <dbReference type="Proteomes" id="UP000013521"/>
    </source>
</evidence>
<feature type="transmembrane region" description="Helical" evidence="8">
    <location>
        <begin position="53"/>
        <end position="74"/>
    </location>
</feature>
<dbReference type="InterPro" id="IPR005829">
    <property type="entry name" value="Sugar_transporter_CS"/>
</dbReference>
<feature type="transmembrane region" description="Helical" evidence="8">
    <location>
        <begin position="80"/>
        <end position="102"/>
    </location>
</feature>
<dbReference type="GO" id="GO:0016020">
    <property type="term" value="C:membrane"/>
    <property type="evidence" value="ECO:0007669"/>
    <property type="project" value="UniProtKB-SubCell"/>
</dbReference>
<evidence type="ECO:0000256" key="3">
    <source>
        <dbReference type="ARBA" id="ARBA00022448"/>
    </source>
</evidence>
<feature type="transmembrane region" description="Helical" evidence="8">
    <location>
        <begin position="410"/>
        <end position="429"/>
    </location>
</feature>
<evidence type="ECO:0000256" key="5">
    <source>
        <dbReference type="ARBA" id="ARBA00022989"/>
    </source>
</evidence>
<accession>R1GTM0</accession>
<dbReference type="EMBL" id="KB915836">
    <property type="protein sequence ID" value="EOD51616.1"/>
    <property type="molecule type" value="Genomic_DNA"/>
</dbReference>
<dbReference type="AlphaFoldDB" id="R1GTM0"/>
<sequence length="514" mass="56823">MSMSPFKKAFGFNNMSATEVTNWTGWAVSSMLLGQLVGVLISGPVGERYGRKVCITTAATFYLIGSVLMAANFGSLAELIVGRVFSGLGSGFGMTIGAIYIAEVAPQAVRGAMSTLYNFNIMMGVTGAYWINYWALLNLPSSSPWQWRAPMILQVIPAICLYAGLLVFPETPRYLAMSGRLEDTKRVLLQLRGIPEDHPYFVGEYEELVTKVFQNQEAERGMKAFKTLFDLCRTDQSVRKRLVFVIIIQTLFIMSGGNSITYYAPTILKSMGLKSHQILLFTALYGCVKVISVLIYAIFLADRFGRRPLLLIGATINLLCLIYLSAYLGVADTSGGPSAGSWIAIVSICVFAIGYGFGWAPVFSLTTSEICPTRTRGAMVTTAFAYQNVLNFLVSRFFPNMTAAMRAWGPFALFAACTAAGVAWVYLAFPECKGRSMETMDQLFRAFCDPESRERDLAWTRSDKDTRAAILDALPTDEGVRSIPPSRMKLELLWESEVAVTRVEWIERVRPLAL</sequence>
<protein>
    <submittedName>
        <fullName evidence="10">Putative sugar transporter protein</fullName>
    </submittedName>
</protein>
<proteinExistence type="inferred from homology"/>
<feature type="transmembrane region" description="Helical" evidence="8">
    <location>
        <begin position="342"/>
        <end position="365"/>
    </location>
</feature>
<organism evidence="10 11">
    <name type="scientific">Botryosphaeria parva (strain UCR-NP2)</name>
    <name type="common">Grapevine canker fungus</name>
    <name type="synonym">Neofusicoccum parvum</name>
    <dbReference type="NCBI Taxonomy" id="1287680"/>
    <lineage>
        <taxon>Eukaryota</taxon>
        <taxon>Fungi</taxon>
        <taxon>Dikarya</taxon>
        <taxon>Ascomycota</taxon>
        <taxon>Pezizomycotina</taxon>
        <taxon>Dothideomycetes</taxon>
        <taxon>Dothideomycetes incertae sedis</taxon>
        <taxon>Botryosphaeriales</taxon>
        <taxon>Botryosphaeriaceae</taxon>
        <taxon>Neofusicoccum</taxon>
    </lineage>
</organism>
<dbReference type="PROSITE" id="PS00217">
    <property type="entry name" value="SUGAR_TRANSPORT_2"/>
    <property type="match status" value="1"/>
</dbReference>
<dbReference type="Pfam" id="PF00083">
    <property type="entry name" value="Sugar_tr"/>
    <property type="match status" value="1"/>
</dbReference>
<keyword evidence="6 8" id="KW-0472">Membrane</keyword>
<gene>
    <name evidence="10" type="ORF">UCRNP2_1597</name>
</gene>